<dbReference type="KEGG" id="bbo:BBOV_IV002670"/>
<comment type="function">
    <text evidence="13">Interacts with EME1 to form a DNA structure-specific endonuclease with substrate preference for branched DNA structures with a 5'-end at the branch nick. Typical substrates include 3'-flap structures, D-loops, replication forks and nicked Holliday junctions. May be required in mitosis for the processing of stalled or collapsed replication fork intermediates. May be required in meiosis for the repair of meiosis-specific double strand breaks subsequent to single-end invasion (SEI).</text>
</comment>
<dbReference type="PANTHER" id="PTHR13451">
    <property type="entry name" value="CLASS II CROSSOVER JUNCTION ENDONUCLEASE MUS81"/>
    <property type="match status" value="1"/>
</dbReference>
<gene>
    <name evidence="16" type="ORF">BBOV_IV002670</name>
</gene>
<evidence type="ECO:0000256" key="10">
    <source>
        <dbReference type="ARBA" id="ARBA00023172"/>
    </source>
</evidence>
<dbReference type="CDD" id="cd20074">
    <property type="entry name" value="XPF_nuclease_Mus81"/>
    <property type="match status" value="1"/>
</dbReference>
<dbReference type="GO" id="GO:0008821">
    <property type="term" value="F:crossover junction DNA endonuclease activity"/>
    <property type="evidence" value="ECO:0007669"/>
    <property type="project" value="UniProtKB-UniRule"/>
</dbReference>
<accession>A7AVN8</accession>
<dbReference type="InterPro" id="IPR047416">
    <property type="entry name" value="XPF_nuclease_Mus81"/>
</dbReference>
<dbReference type="Proteomes" id="UP000002173">
    <property type="component" value="Unassembled WGS sequence"/>
</dbReference>
<dbReference type="VEuPathDB" id="PiroplasmaDB:BBOV_IV002670"/>
<evidence type="ECO:0000256" key="8">
    <source>
        <dbReference type="ARBA" id="ARBA00022801"/>
    </source>
</evidence>
<evidence type="ECO:0000256" key="14">
    <source>
        <dbReference type="SAM" id="MobiDB-lite"/>
    </source>
</evidence>
<feature type="compositionally biased region" description="Basic residues" evidence="14">
    <location>
        <begin position="272"/>
        <end position="281"/>
    </location>
</feature>
<evidence type="ECO:0000313" key="17">
    <source>
        <dbReference type="Proteomes" id="UP000002173"/>
    </source>
</evidence>
<keyword evidence="17" id="KW-1185">Reference proteome</keyword>
<evidence type="ECO:0000256" key="9">
    <source>
        <dbReference type="ARBA" id="ARBA00022842"/>
    </source>
</evidence>
<evidence type="ECO:0000256" key="13">
    <source>
        <dbReference type="RuleBase" id="RU369042"/>
    </source>
</evidence>
<reference evidence="17" key="3">
    <citation type="journal article" date="2021" name="Int. J. Parasitol.">
        <title>Comparative analysis of gene expression between Babesia bovis blood stages and kinetes allowed by improved genome annotation.</title>
        <authorList>
            <person name="Ueti M.W."/>
            <person name="Johnson W.C."/>
            <person name="Kappmeyer L.S."/>
            <person name="Herndon D.R."/>
            <person name="Mousel M.R."/>
            <person name="Reif K.E."/>
            <person name="Taus N.S."/>
            <person name="Ifeonu O.O."/>
            <person name="Silva J.C."/>
            <person name="Suarez C.E."/>
            <person name="Brayton K.A."/>
        </authorList>
    </citation>
    <scope>NUCLEOTIDE SEQUENCE [LARGE SCALE GENOMIC DNA]</scope>
</reference>
<dbReference type="GO" id="GO:0031573">
    <property type="term" value="P:mitotic intra-S DNA damage checkpoint signaling"/>
    <property type="evidence" value="ECO:0007669"/>
    <property type="project" value="TreeGrafter"/>
</dbReference>
<evidence type="ECO:0000256" key="7">
    <source>
        <dbReference type="ARBA" id="ARBA00022763"/>
    </source>
</evidence>
<feature type="region of interest" description="Disordered" evidence="14">
    <location>
        <begin position="261"/>
        <end position="308"/>
    </location>
</feature>
<protein>
    <recommendedName>
        <fullName evidence="13">Crossover junction endonuclease MUS81</fullName>
        <ecNumber evidence="13">3.1.22.-</ecNumber>
    </recommendedName>
</protein>
<evidence type="ECO:0000256" key="2">
    <source>
        <dbReference type="ARBA" id="ARBA00004123"/>
    </source>
</evidence>
<dbReference type="InParanoid" id="A7AVN8"/>
<dbReference type="GO" id="GO:0048257">
    <property type="term" value="F:3'-flap endonuclease activity"/>
    <property type="evidence" value="ECO:0007669"/>
    <property type="project" value="TreeGrafter"/>
</dbReference>
<dbReference type="STRING" id="5865.A7AVN8"/>
<dbReference type="GO" id="GO:0006308">
    <property type="term" value="P:DNA catabolic process"/>
    <property type="evidence" value="ECO:0007669"/>
    <property type="project" value="UniProtKB-UniRule"/>
</dbReference>
<reference evidence="17" key="2">
    <citation type="journal article" date="2020" name="Data Brief">
        <title>Transcriptome dataset of Babesia bovis life stages within vertebrate and invertebrate hosts.</title>
        <authorList>
            <person name="Ueti M.W."/>
            <person name="Johnson W.C."/>
            <person name="Kappmeyer L.S."/>
            <person name="Herndon D.R."/>
            <person name="Mousel M.R."/>
            <person name="Reif K.E."/>
            <person name="Taus N.S."/>
            <person name="Ifeonu O.O."/>
            <person name="Silva J.C."/>
            <person name="Suarez C.E."/>
            <person name="Brayton K.A."/>
        </authorList>
    </citation>
    <scope>NUCLEOTIDE SEQUENCE [LARGE SCALE GENOMIC DNA]</scope>
</reference>
<dbReference type="AlphaFoldDB" id="A7AVN8"/>
<keyword evidence="8 13" id="KW-0378">Hydrolase</keyword>
<dbReference type="GO" id="GO:0048476">
    <property type="term" value="C:Holliday junction resolvase complex"/>
    <property type="evidence" value="ECO:0007669"/>
    <property type="project" value="UniProtKB-UniRule"/>
</dbReference>
<dbReference type="EC" id="3.1.22.-" evidence="13"/>
<dbReference type="SMART" id="SM00891">
    <property type="entry name" value="ERCC4"/>
    <property type="match status" value="1"/>
</dbReference>
<organism evidence="16 17">
    <name type="scientific">Babesia bovis</name>
    <dbReference type="NCBI Taxonomy" id="5865"/>
    <lineage>
        <taxon>Eukaryota</taxon>
        <taxon>Sar</taxon>
        <taxon>Alveolata</taxon>
        <taxon>Apicomplexa</taxon>
        <taxon>Aconoidasida</taxon>
        <taxon>Piroplasmida</taxon>
        <taxon>Babesiidae</taxon>
        <taxon>Babesia</taxon>
    </lineage>
</organism>
<name>A7AVN8_BABBO</name>
<dbReference type="GO" id="GO:0000712">
    <property type="term" value="P:resolution of meiotic recombination intermediates"/>
    <property type="evidence" value="ECO:0007669"/>
    <property type="project" value="TreeGrafter"/>
</dbReference>
<dbReference type="InterPro" id="IPR042530">
    <property type="entry name" value="EME1/EME2_C"/>
</dbReference>
<keyword evidence="10 13" id="KW-0233">DNA recombination</keyword>
<dbReference type="EMBL" id="AAXT01000004">
    <property type="protein sequence ID" value="EDO05864.1"/>
    <property type="molecule type" value="Genomic_DNA"/>
</dbReference>
<dbReference type="InterPro" id="IPR033309">
    <property type="entry name" value="Mus81"/>
</dbReference>
<dbReference type="GeneID" id="5477651"/>
<evidence type="ECO:0000256" key="4">
    <source>
        <dbReference type="ARBA" id="ARBA00022722"/>
    </source>
</evidence>
<dbReference type="GO" id="GO:0000727">
    <property type="term" value="P:double-strand break repair via break-induced replication"/>
    <property type="evidence" value="ECO:0007669"/>
    <property type="project" value="UniProtKB-UniRule"/>
</dbReference>
<evidence type="ECO:0000256" key="5">
    <source>
        <dbReference type="ARBA" id="ARBA00022723"/>
    </source>
</evidence>
<keyword evidence="5 13" id="KW-0479">Metal-binding</keyword>
<dbReference type="Pfam" id="PF02732">
    <property type="entry name" value="ERCC4"/>
    <property type="match status" value="1"/>
</dbReference>
<dbReference type="PANTHER" id="PTHR13451:SF0">
    <property type="entry name" value="CROSSOVER JUNCTION ENDONUCLEASE MUS81"/>
    <property type="match status" value="1"/>
</dbReference>
<dbReference type="Gene3D" id="3.40.50.10130">
    <property type="match status" value="1"/>
</dbReference>
<proteinExistence type="inferred from homology"/>
<evidence type="ECO:0000256" key="3">
    <source>
        <dbReference type="ARBA" id="ARBA00010015"/>
    </source>
</evidence>
<dbReference type="InterPro" id="IPR011335">
    <property type="entry name" value="Restrct_endonuc-II-like"/>
</dbReference>
<evidence type="ECO:0000259" key="15">
    <source>
        <dbReference type="SMART" id="SM00891"/>
    </source>
</evidence>
<evidence type="ECO:0000313" key="16">
    <source>
        <dbReference type="EMBL" id="EDO05864.1"/>
    </source>
</evidence>
<comment type="subunit">
    <text evidence="13">Interacts with EME1.</text>
</comment>
<evidence type="ECO:0000256" key="12">
    <source>
        <dbReference type="ARBA" id="ARBA00023242"/>
    </source>
</evidence>
<comment type="similarity">
    <text evidence="3 13">Belongs to the XPF family.</text>
</comment>
<dbReference type="GO" id="GO:0046872">
    <property type="term" value="F:metal ion binding"/>
    <property type="evidence" value="ECO:0007669"/>
    <property type="project" value="UniProtKB-UniRule"/>
</dbReference>
<dbReference type="eggNOG" id="KOG2379">
    <property type="taxonomic scope" value="Eukaryota"/>
</dbReference>
<keyword evidence="6 13" id="KW-0255">Endonuclease</keyword>
<feature type="domain" description="ERCC4" evidence="15">
    <location>
        <begin position="208"/>
        <end position="367"/>
    </location>
</feature>
<keyword evidence="12 13" id="KW-0539">Nucleus</keyword>
<dbReference type="InterPro" id="IPR006166">
    <property type="entry name" value="ERCC4_domain"/>
</dbReference>
<dbReference type="Gene3D" id="1.10.150.670">
    <property type="entry name" value="Crossover junction endonuclease EME1, DNA-binding domain"/>
    <property type="match status" value="1"/>
</dbReference>
<dbReference type="SUPFAM" id="SSF52980">
    <property type="entry name" value="Restriction endonuclease-like"/>
    <property type="match status" value="1"/>
</dbReference>
<keyword evidence="9 13" id="KW-0460">Magnesium</keyword>
<keyword evidence="11 13" id="KW-0234">DNA repair</keyword>
<sequence>MVTASSVGVTFNTQNLTNQGSTCDASYQSLDNFCYSASGDVADAGSVPSDIYPRSSRIETMKLYDDLSDPYELMDDHGQISDRYRKLMEDYSDVARCYSQGYEYIEAQTQASVGHDVPNRAELTSPGTQERLQNCTSTETRTPVRNLLDLGLTQQTPIEISSSSKSDNDVRITTMHTRDAHVSTPPKLVPQREPVFDLDAALNEYELLTVVDNREIHDAAGRYQRRLVELYTGNDKQLVFRQLPLGDVIWLLKRKTDAGNISTQECSTPKTPRARKPKRRNTQSLAGDYEYNDRSDGNASKSASRGRKKCDTADDLAGAYVLEWVVERKTTADLAASINDGRYYDQKIRMLRLTGFKHVCYIFEDMEIGSAVSRVSAMSGRVSKASITSARIHTQMVTGFNVLRTTGMPHTAASIAFMHMHIGKVLQGRIRQANLTSAEELHSMLGKRYMTLAEWEVRNRKQNQMTYKELFGKQIRAIPGCSANVTQAILDTWPTPHLLAKGISRSNLAQINATLTKKLPKSKRAPISSKMYALYKKLYTKPRNALSLSTGGRLEAAAGSLYEDLAYTNLSCQL</sequence>
<evidence type="ECO:0000256" key="11">
    <source>
        <dbReference type="ARBA" id="ARBA00023204"/>
    </source>
</evidence>
<dbReference type="GO" id="GO:0005634">
    <property type="term" value="C:nucleus"/>
    <property type="evidence" value="ECO:0007669"/>
    <property type="project" value="UniProtKB-SubCell"/>
</dbReference>
<keyword evidence="7 13" id="KW-0227">DNA damage</keyword>
<reference evidence="16 17" key="1">
    <citation type="journal article" date="2007" name="PLoS Pathog.">
        <title>Genome sequence of Babesia bovis and comparative analysis of apicomplexan hemoprotozoa.</title>
        <authorList>
            <person name="Brayton K.A."/>
            <person name="Lau A.O.T."/>
            <person name="Herndon D.R."/>
            <person name="Hannick L."/>
            <person name="Kappmeyer L.S."/>
            <person name="Berens S.J."/>
            <person name="Bidwell S.L."/>
            <person name="Brown W.C."/>
            <person name="Crabtree J."/>
            <person name="Fadrosh D."/>
            <person name="Feldblum T."/>
            <person name="Forberger H.A."/>
            <person name="Haas B.J."/>
            <person name="Howell J.M."/>
            <person name="Khouri H."/>
            <person name="Koo H."/>
            <person name="Mann D.J."/>
            <person name="Norimine J."/>
            <person name="Paulsen I.T."/>
            <person name="Radune D."/>
            <person name="Ren Q."/>
            <person name="Smith R.K. Jr."/>
            <person name="Suarez C.E."/>
            <person name="White O."/>
            <person name="Wortman J.R."/>
            <person name="Knowles D.P. Jr."/>
            <person name="McElwain T.F."/>
            <person name="Nene V.M."/>
        </authorList>
    </citation>
    <scope>NUCLEOTIDE SEQUENCE [LARGE SCALE GENOMIC DNA]</scope>
    <source>
        <strain evidence="16">T2Bo</strain>
    </source>
</reference>
<comment type="cofactor">
    <cofactor evidence="1 13">
        <name>Mg(2+)</name>
        <dbReference type="ChEBI" id="CHEBI:18420"/>
    </cofactor>
</comment>
<evidence type="ECO:0000256" key="6">
    <source>
        <dbReference type="ARBA" id="ARBA00022759"/>
    </source>
</evidence>
<keyword evidence="4 13" id="KW-0540">Nuclease</keyword>
<comment type="subcellular location">
    <subcellularLocation>
        <location evidence="2 13">Nucleus</location>
    </subcellularLocation>
</comment>
<evidence type="ECO:0000256" key="1">
    <source>
        <dbReference type="ARBA" id="ARBA00001946"/>
    </source>
</evidence>
<comment type="caution">
    <text evidence="16">The sequence shown here is derived from an EMBL/GenBank/DDBJ whole genome shotgun (WGS) entry which is preliminary data.</text>
</comment>
<dbReference type="GO" id="GO:0003677">
    <property type="term" value="F:DNA binding"/>
    <property type="evidence" value="ECO:0007669"/>
    <property type="project" value="UniProtKB-UniRule"/>
</dbReference>